<dbReference type="InterPro" id="IPR015943">
    <property type="entry name" value="WD40/YVTN_repeat-like_dom_sf"/>
</dbReference>
<keyword evidence="6" id="KW-1185">Reference proteome</keyword>
<feature type="repeat" description="WD" evidence="4">
    <location>
        <begin position="89"/>
        <end position="130"/>
    </location>
</feature>
<dbReference type="PROSITE" id="PS50082">
    <property type="entry name" value="WD_REPEATS_2"/>
    <property type="match status" value="4"/>
</dbReference>
<feature type="repeat" description="WD" evidence="4">
    <location>
        <begin position="131"/>
        <end position="172"/>
    </location>
</feature>
<evidence type="ECO:0000313" key="6">
    <source>
        <dbReference type="Proteomes" id="UP001497516"/>
    </source>
</evidence>
<dbReference type="Gene3D" id="2.130.10.10">
    <property type="entry name" value="YVTN repeat-like/Quinoprotein amine dehydrogenase"/>
    <property type="match status" value="1"/>
</dbReference>
<dbReference type="PROSITE" id="PS50294">
    <property type="entry name" value="WD_REPEATS_REGION"/>
    <property type="match status" value="4"/>
</dbReference>
<dbReference type="FunFam" id="2.130.10.10:FF:000012">
    <property type="entry name" value="Putative pleiotropic regulator 1"/>
    <property type="match status" value="1"/>
</dbReference>
<dbReference type="PANTHER" id="PTHR19923:SF0">
    <property type="entry name" value="PLEIOTROPIC REGULATOR 1"/>
    <property type="match status" value="1"/>
</dbReference>
<dbReference type="InterPro" id="IPR019775">
    <property type="entry name" value="WD40_repeat_CS"/>
</dbReference>
<dbReference type="CDD" id="cd00200">
    <property type="entry name" value="WD40"/>
    <property type="match status" value="1"/>
</dbReference>
<dbReference type="InterPro" id="IPR045241">
    <property type="entry name" value="Prp46/PLRG1-like"/>
</dbReference>
<proteinExistence type="inferred from homology"/>
<dbReference type="Proteomes" id="UP001497516">
    <property type="component" value="Chromosome 3"/>
</dbReference>
<evidence type="ECO:0000256" key="2">
    <source>
        <dbReference type="ARBA" id="ARBA00022737"/>
    </source>
</evidence>
<reference evidence="5 6" key="1">
    <citation type="submission" date="2024-04" db="EMBL/GenBank/DDBJ databases">
        <authorList>
            <person name="Fracassetti M."/>
        </authorList>
    </citation>
    <scope>NUCLEOTIDE SEQUENCE [LARGE SCALE GENOMIC DNA]</scope>
</reference>
<dbReference type="GO" id="GO:0071013">
    <property type="term" value="C:catalytic step 2 spliceosome"/>
    <property type="evidence" value="ECO:0007669"/>
    <property type="project" value="TreeGrafter"/>
</dbReference>
<evidence type="ECO:0000256" key="1">
    <source>
        <dbReference type="ARBA" id="ARBA00022574"/>
    </source>
</evidence>
<dbReference type="AlphaFoldDB" id="A0AAV2DN34"/>
<comment type="similarity">
    <text evidence="3">Belongs to the WD repeat PRL1/PRL2 family.</text>
</comment>
<evidence type="ECO:0000256" key="4">
    <source>
        <dbReference type="PROSITE-ProRule" id="PRU00221"/>
    </source>
</evidence>
<dbReference type="PANTHER" id="PTHR19923">
    <property type="entry name" value="WD40 REPEAT PROTEINPRL1/PRL2-RELATED"/>
    <property type="match status" value="1"/>
</dbReference>
<protein>
    <submittedName>
        <fullName evidence="5">Uncharacterized protein</fullName>
    </submittedName>
</protein>
<dbReference type="PRINTS" id="PR00320">
    <property type="entry name" value="GPROTEINBRPT"/>
</dbReference>
<name>A0AAV2DN34_9ROSI</name>
<keyword evidence="2" id="KW-0677">Repeat</keyword>
<dbReference type="SUPFAM" id="SSF50978">
    <property type="entry name" value="WD40 repeat-like"/>
    <property type="match status" value="1"/>
</dbReference>
<keyword evidence="1 4" id="KW-0853">WD repeat</keyword>
<feature type="repeat" description="WD" evidence="4">
    <location>
        <begin position="47"/>
        <end position="88"/>
    </location>
</feature>
<dbReference type="EMBL" id="OZ034816">
    <property type="protein sequence ID" value="CAL1374419.1"/>
    <property type="molecule type" value="Genomic_DNA"/>
</dbReference>
<dbReference type="InterPro" id="IPR020472">
    <property type="entry name" value="WD40_PAC1"/>
</dbReference>
<dbReference type="GO" id="GO:0000398">
    <property type="term" value="P:mRNA splicing, via spliceosome"/>
    <property type="evidence" value="ECO:0007669"/>
    <property type="project" value="InterPro"/>
</dbReference>
<evidence type="ECO:0000256" key="3">
    <source>
        <dbReference type="ARBA" id="ARBA00025726"/>
    </source>
</evidence>
<sequence length="389" mass="43132">MQAVEPQPLKRAALDLSSSMSLGKRTRTTSRPRNHTWHAPWKSYRVISGHQGSVRSVAFDPGNSWFCTGSADRTIKIWDVASGRLKHTLTGHIGQVRGLAVSQTHTYMFSAGDDKQVKCWDLERNKVIRSYDAHLSGVYCLALHPTIDVLLTGGRDSVCHVWDVRTKKQIFTLTGHGDTVCSVLARPVEPLVVTGSHDSTVKLWDIRNGKAMLTLTHHKKSVRALAAHPRRRGFASASGDGDIKKFSLPRGEFLHNIAREKEWKGGIFNAMAVNGDGVLVAGGDDGSLCFCDWESGCSFQRTRTVAQPGSLESENGIFAASFDVTGSRLVTCEADKTIKMWKEDDEATPETHQLNFKPPKDICWWQFRSSQINHRATMNNPIDYVVSCA</sequence>
<organism evidence="5 6">
    <name type="scientific">Linum trigynum</name>
    <dbReference type="NCBI Taxonomy" id="586398"/>
    <lineage>
        <taxon>Eukaryota</taxon>
        <taxon>Viridiplantae</taxon>
        <taxon>Streptophyta</taxon>
        <taxon>Embryophyta</taxon>
        <taxon>Tracheophyta</taxon>
        <taxon>Spermatophyta</taxon>
        <taxon>Magnoliopsida</taxon>
        <taxon>eudicotyledons</taxon>
        <taxon>Gunneridae</taxon>
        <taxon>Pentapetalae</taxon>
        <taxon>rosids</taxon>
        <taxon>fabids</taxon>
        <taxon>Malpighiales</taxon>
        <taxon>Linaceae</taxon>
        <taxon>Linum</taxon>
    </lineage>
</organism>
<feature type="repeat" description="WD" evidence="4">
    <location>
        <begin position="173"/>
        <end position="214"/>
    </location>
</feature>
<dbReference type="InterPro" id="IPR036322">
    <property type="entry name" value="WD40_repeat_dom_sf"/>
</dbReference>
<dbReference type="GO" id="GO:0000974">
    <property type="term" value="C:Prp19 complex"/>
    <property type="evidence" value="ECO:0007669"/>
    <property type="project" value="TreeGrafter"/>
</dbReference>
<dbReference type="InterPro" id="IPR001680">
    <property type="entry name" value="WD40_rpt"/>
</dbReference>
<dbReference type="GO" id="GO:0071011">
    <property type="term" value="C:precatalytic spliceosome"/>
    <property type="evidence" value="ECO:0007669"/>
    <property type="project" value="TreeGrafter"/>
</dbReference>
<dbReference type="Pfam" id="PF00400">
    <property type="entry name" value="WD40"/>
    <property type="match status" value="6"/>
</dbReference>
<dbReference type="SMART" id="SM00320">
    <property type="entry name" value="WD40"/>
    <property type="match status" value="7"/>
</dbReference>
<gene>
    <name evidence="5" type="ORF">LTRI10_LOCUS16287</name>
</gene>
<evidence type="ECO:0000313" key="5">
    <source>
        <dbReference type="EMBL" id="CAL1374419.1"/>
    </source>
</evidence>
<accession>A0AAV2DN34</accession>
<dbReference type="PROSITE" id="PS00678">
    <property type="entry name" value="WD_REPEATS_1"/>
    <property type="match status" value="2"/>
</dbReference>